<evidence type="ECO:0000256" key="10">
    <source>
        <dbReference type="ARBA" id="ARBA00022917"/>
    </source>
</evidence>
<comment type="catalytic activity">
    <reaction evidence="12">
        <text>tRNA(Cys) + L-cysteine + ATP = L-cysteinyl-tRNA(Cys) + AMP + diphosphate</text>
        <dbReference type="Rhea" id="RHEA:17773"/>
        <dbReference type="Rhea" id="RHEA-COMP:9661"/>
        <dbReference type="Rhea" id="RHEA-COMP:9679"/>
        <dbReference type="ChEBI" id="CHEBI:30616"/>
        <dbReference type="ChEBI" id="CHEBI:33019"/>
        <dbReference type="ChEBI" id="CHEBI:35235"/>
        <dbReference type="ChEBI" id="CHEBI:78442"/>
        <dbReference type="ChEBI" id="CHEBI:78517"/>
        <dbReference type="ChEBI" id="CHEBI:456215"/>
        <dbReference type="EC" id="6.1.1.16"/>
    </reaction>
</comment>
<keyword evidence="10 12" id="KW-0648">Protein biosynthesis</keyword>
<evidence type="ECO:0000256" key="7">
    <source>
        <dbReference type="ARBA" id="ARBA00022741"/>
    </source>
</evidence>
<evidence type="ECO:0000256" key="8">
    <source>
        <dbReference type="ARBA" id="ARBA00022833"/>
    </source>
</evidence>
<dbReference type="InterPro" id="IPR024909">
    <property type="entry name" value="Cys-tRNA/MSH_ligase"/>
</dbReference>
<keyword evidence="4 12" id="KW-0963">Cytoplasm</keyword>
<dbReference type="PANTHER" id="PTHR10890:SF3">
    <property type="entry name" value="CYSTEINE--TRNA LIGASE, CYTOPLASMIC"/>
    <property type="match status" value="1"/>
</dbReference>
<evidence type="ECO:0000256" key="9">
    <source>
        <dbReference type="ARBA" id="ARBA00022840"/>
    </source>
</evidence>
<dbReference type="HAMAP" id="MF_00041">
    <property type="entry name" value="Cys_tRNA_synth"/>
    <property type="match status" value="1"/>
</dbReference>
<dbReference type="GO" id="GO:0004817">
    <property type="term" value="F:cysteine-tRNA ligase activity"/>
    <property type="evidence" value="ECO:0007669"/>
    <property type="project" value="UniProtKB-UniRule"/>
</dbReference>
<sequence>MRTIKLYDTYQGKLREFVPIDEKEVDIYYCGPTVYNYVHLGNFRPTITFDLLTRFLKAEGFDVKCVSNYTDIDDKIIKQAKVENKSEKELSEFYINAYEECLNKLNVLPLYNHPKASEYIDKMADFIKDLEDNGTAYQGGDDIYFSVDSDPKYGTLSKQKIDDLVSGARIDVNTNKKNPLDFALWKLTDDDGIKFDTSVGRGRPGWHTECVVMVNNVFKKPLIDIHGGGFDLKFPHHENEIAQSEAHNHTQLANYWMHCGFLLTDGVKMSKSLGNSILAKDVLQRHSGNAIRLFFQTTHYRAPVNYTEENLTAMDKLANKYESCLKRASVTLQLSNIPAGKRIDADYEEYMNALANDLNVANALSVIDREVKEINSLSIKKDADMSRLADLFSTISVLFDILGLKFTLPVIDDEARKLIADFNTARENKDYAKSDELRPLLMEKGLL</sequence>
<evidence type="ECO:0000256" key="3">
    <source>
        <dbReference type="ARBA" id="ARBA00011245"/>
    </source>
</evidence>
<dbReference type="InterPro" id="IPR009080">
    <property type="entry name" value="tRNAsynth_Ia_anticodon-bd"/>
</dbReference>
<feature type="domain" description="Cysteinyl-tRNA synthetase class Ia DALR" evidence="13">
    <location>
        <begin position="349"/>
        <end position="415"/>
    </location>
</feature>
<dbReference type="AlphaFoldDB" id="A0A7M1XI23"/>
<dbReference type="SUPFAM" id="SSF52374">
    <property type="entry name" value="Nucleotidylyl transferase"/>
    <property type="match status" value="1"/>
</dbReference>
<dbReference type="CDD" id="cd00672">
    <property type="entry name" value="CysRS_core"/>
    <property type="match status" value="1"/>
</dbReference>
<feature type="short sequence motif" description="'HIGH' region" evidence="12">
    <location>
        <begin position="32"/>
        <end position="42"/>
    </location>
</feature>
<dbReference type="PRINTS" id="PR00983">
    <property type="entry name" value="TRNASYNTHCYS"/>
</dbReference>
<dbReference type="GO" id="GO:0006423">
    <property type="term" value="P:cysteinyl-tRNA aminoacylation"/>
    <property type="evidence" value="ECO:0007669"/>
    <property type="project" value="UniProtKB-UniRule"/>
</dbReference>
<dbReference type="Gene3D" id="1.20.120.1910">
    <property type="entry name" value="Cysteine-tRNA ligase, C-terminal anti-codon recognition domain"/>
    <property type="match status" value="1"/>
</dbReference>
<gene>
    <name evidence="12" type="primary">cysS</name>
    <name evidence="14" type="ORF">DYE49_00445</name>
</gene>
<name>A0A7M1XI23_9SPIR</name>
<feature type="short sequence motif" description="'KMSKS' region" evidence="12">
    <location>
        <begin position="268"/>
        <end position="272"/>
    </location>
</feature>
<dbReference type="InterPro" id="IPR015803">
    <property type="entry name" value="Cys-tRNA-ligase"/>
</dbReference>
<dbReference type="Gene3D" id="3.40.50.620">
    <property type="entry name" value="HUPs"/>
    <property type="match status" value="1"/>
</dbReference>
<accession>A0A7M1XI23</accession>
<dbReference type="SUPFAM" id="SSF47323">
    <property type="entry name" value="Anticodon-binding domain of a subclass of class I aminoacyl-tRNA synthetases"/>
    <property type="match status" value="1"/>
</dbReference>
<dbReference type="EMBL" id="CP031517">
    <property type="protein sequence ID" value="QOS39003.1"/>
    <property type="molecule type" value="Genomic_DNA"/>
</dbReference>
<dbReference type="GO" id="GO:0005524">
    <property type="term" value="F:ATP binding"/>
    <property type="evidence" value="ECO:0007669"/>
    <property type="project" value="UniProtKB-UniRule"/>
</dbReference>
<comment type="subunit">
    <text evidence="3 12">Monomer.</text>
</comment>
<keyword evidence="5 12" id="KW-0436">Ligase</keyword>
<keyword evidence="9 12" id="KW-0067">ATP-binding</keyword>
<comment type="cofactor">
    <cofactor evidence="12">
        <name>Zn(2+)</name>
        <dbReference type="ChEBI" id="CHEBI:29105"/>
    </cofactor>
    <text evidence="12">Binds 1 zinc ion per subunit.</text>
</comment>
<comment type="similarity">
    <text evidence="2 12">Belongs to the class-I aminoacyl-tRNA synthetase family.</text>
</comment>
<dbReference type="KEGG" id="trc:DYE49_00445"/>
<evidence type="ECO:0000313" key="15">
    <source>
        <dbReference type="Proteomes" id="UP000593591"/>
    </source>
</evidence>
<dbReference type="InterPro" id="IPR015273">
    <property type="entry name" value="Cys-tRNA-synt_Ia_DALR"/>
</dbReference>
<evidence type="ECO:0000256" key="11">
    <source>
        <dbReference type="ARBA" id="ARBA00023146"/>
    </source>
</evidence>
<feature type="binding site" evidence="12">
    <location>
        <position position="240"/>
    </location>
    <ligand>
        <name>Zn(2+)</name>
        <dbReference type="ChEBI" id="CHEBI:29105"/>
    </ligand>
</feature>
<dbReference type="Pfam" id="PF09190">
    <property type="entry name" value="DALR_2"/>
    <property type="match status" value="1"/>
</dbReference>
<keyword evidence="7 12" id="KW-0547">Nucleotide-binding</keyword>
<evidence type="ECO:0000256" key="1">
    <source>
        <dbReference type="ARBA" id="ARBA00004496"/>
    </source>
</evidence>
<dbReference type="GO" id="GO:0005829">
    <property type="term" value="C:cytosol"/>
    <property type="evidence" value="ECO:0007669"/>
    <property type="project" value="TreeGrafter"/>
</dbReference>
<protein>
    <recommendedName>
        <fullName evidence="12">Cysteine--tRNA ligase</fullName>
        <ecNumber evidence="12">6.1.1.16</ecNumber>
    </recommendedName>
    <alternativeName>
        <fullName evidence="12">Cysteinyl-tRNA synthetase</fullName>
        <shortName evidence="12">CysRS</shortName>
    </alternativeName>
</protein>
<keyword evidence="11 12" id="KW-0030">Aminoacyl-tRNA synthetase</keyword>
<dbReference type="InterPro" id="IPR032678">
    <property type="entry name" value="tRNA-synt_1_cat_dom"/>
</dbReference>
<organism evidence="14 15">
    <name type="scientific">Treponema rectale</name>
    <dbReference type="NCBI Taxonomy" id="744512"/>
    <lineage>
        <taxon>Bacteria</taxon>
        <taxon>Pseudomonadati</taxon>
        <taxon>Spirochaetota</taxon>
        <taxon>Spirochaetia</taxon>
        <taxon>Spirochaetales</taxon>
        <taxon>Treponemataceae</taxon>
        <taxon>Treponema</taxon>
    </lineage>
</organism>
<dbReference type="PANTHER" id="PTHR10890">
    <property type="entry name" value="CYSTEINYL-TRNA SYNTHETASE"/>
    <property type="match status" value="1"/>
</dbReference>
<dbReference type="NCBIfam" id="TIGR00435">
    <property type="entry name" value="cysS"/>
    <property type="match status" value="1"/>
</dbReference>
<evidence type="ECO:0000256" key="5">
    <source>
        <dbReference type="ARBA" id="ARBA00022598"/>
    </source>
</evidence>
<proteinExistence type="inferred from homology"/>
<evidence type="ECO:0000256" key="4">
    <source>
        <dbReference type="ARBA" id="ARBA00022490"/>
    </source>
</evidence>
<feature type="binding site" evidence="12">
    <location>
        <position position="210"/>
    </location>
    <ligand>
        <name>Zn(2+)</name>
        <dbReference type="ChEBI" id="CHEBI:29105"/>
    </ligand>
</feature>
<evidence type="ECO:0000256" key="6">
    <source>
        <dbReference type="ARBA" id="ARBA00022723"/>
    </source>
</evidence>
<evidence type="ECO:0000259" key="13">
    <source>
        <dbReference type="SMART" id="SM00840"/>
    </source>
</evidence>
<dbReference type="GO" id="GO:0008270">
    <property type="term" value="F:zinc ion binding"/>
    <property type="evidence" value="ECO:0007669"/>
    <property type="project" value="UniProtKB-UniRule"/>
</dbReference>
<comment type="subcellular location">
    <subcellularLocation>
        <location evidence="1 12">Cytoplasm</location>
    </subcellularLocation>
</comment>
<feature type="binding site" evidence="12">
    <location>
        <position position="236"/>
    </location>
    <ligand>
        <name>Zn(2+)</name>
        <dbReference type="ChEBI" id="CHEBI:29105"/>
    </ligand>
</feature>
<reference evidence="14 15" key="1">
    <citation type="submission" date="2018-08" db="EMBL/GenBank/DDBJ databases">
        <title>The first complete genome of Treponema rectale (CHPAT), a commensal spirochete of the bovine rectum.</title>
        <authorList>
            <person name="Staton G.J."/>
            <person name="Clegg S.R."/>
            <person name="Carter S.D."/>
            <person name="Radford A.D."/>
            <person name="Darby A."/>
            <person name="Hall N."/>
            <person name="Birtles R.J."/>
            <person name="Evans N.J."/>
        </authorList>
    </citation>
    <scope>NUCLEOTIDE SEQUENCE [LARGE SCALE GENOMIC DNA]</scope>
    <source>
        <strain evidence="14 15">CHPA</strain>
    </source>
</reference>
<keyword evidence="6 12" id="KW-0479">Metal-binding</keyword>
<evidence type="ECO:0000313" key="14">
    <source>
        <dbReference type="EMBL" id="QOS39003.1"/>
    </source>
</evidence>
<feature type="binding site" evidence="12">
    <location>
        <position position="30"/>
    </location>
    <ligand>
        <name>Zn(2+)</name>
        <dbReference type="ChEBI" id="CHEBI:29105"/>
    </ligand>
</feature>
<dbReference type="SMART" id="SM00840">
    <property type="entry name" value="DALR_2"/>
    <property type="match status" value="1"/>
</dbReference>
<dbReference type="EC" id="6.1.1.16" evidence="12"/>
<dbReference type="InterPro" id="IPR014729">
    <property type="entry name" value="Rossmann-like_a/b/a_fold"/>
</dbReference>
<evidence type="ECO:0000256" key="12">
    <source>
        <dbReference type="HAMAP-Rule" id="MF_00041"/>
    </source>
</evidence>
<dbReference type="Proteomes" id="UP000593591">
    <property type="component" value="Chromosome"/>
</dbReference>
<evidence type="ECO:0000256" key="2">
    <source>
        <dbReference type="ARBA" id="ARBA00005594"/>
    </source>
</evidence>
<keyword evidence="8 12" id="KW-0862">Zinc</keyword>
<feature type="binding site" evidence="12">
    <location>
        <position position="271"/>
    </location>
    <ligand>
        <name>ATP</name>
        <dbReference type="ChEBI" id="CHEBI:30616"/>
    </ligand>
</feature>
<dbReference type="Pfam" id="PF01406">
    <property type="entry name" value="tRNA-synt_1e"/>
    <property type="match status" value="1"/>
</dbReference>